<accession>A0A3M0CHV4</accession>
<dbReference type="RefSeq" id="WP_121938834.1">
    <property type="nucleotide sequence ID" value="NZ_REFR01000011.1"/>
</dbReference>
<gene>
    <name evidence="2" type="ORF">BXY39_2186</name>
</gene>
<dbReference type="Proteomes" id="UP000271227">
    <property type="component" value="Unassembled WGS sequence"/>
</dbReference>
<keyword evidence="1" id="KW-0472">Membrane</keyword>
<proteinExistence type="predicted"/>
<keyword evidence="1" id="KW-0812">Transmembrane</keyword>
<evidence type="ECO:0000313" key="2">
    <source>
        <dbReference type="EMBL" id="RMB08090.1"/>
    </source>
</evidence>
<feature type="transmembrane region" description="Helical" evidence="1">
    <location>
        <begin position="70"/>
        <end position="90"/>
    </location>
</feature>
<keyword evidence="1" id="KW-1133">Transmembrane helix</keyword>
<name>A0A3M0CHV4_9PROT</name>
<dbReference type="OrthoDB" id="7376475at2"/>
<reference evidence="2 3" key="1">
    <citation type="submission" date="2018-10" db="EMBL/GenBank/DDBJ databases">
        <title>Genomic Encyclopedia of Archaeal and Bacterial Type Strains, Phase II (KMG-II): from individual species to whole genera.</title>
        <authorList>
            <person name="Goeker M."/>
        </authorList>
    </citation>
    <scope>NUCLEOTIDE SEQUENCE [LARGE SCALE GENOMIC DNA]</scope>
    <source>
        <strain evidence="2 3">DSM 25217</strain>
    </source>
</reference>
<feature type="transmembrane region" description="Helical" evidence="1">
    <location>
        <begin position="48"/>
        <end position="63"/>
    </location>
</feature>
<organism evidence="2 3">
    <name type="scientific">Eilatimonas milleporae</name>
    <dbReference type="NCBI Taxonomy" id="911205"/>
    <lineage>
        <taxon>Bacteria</taxon>
        <taxon>Pseudomonadati</taxon>
        <taxon>Pseudomonadota</taxon>
        <taxon>Alphaproteobacteria</taxon>
        <taxon>Kordiimonadales</taxon>
        <taxon>Kordiimonadaceae</taxon>
        <taxon>Eilatimonas</taxon>
    </lineage>
</organism>
<evidence type="ECO:0000313" key="3">
    <source>
        <dbReference type="Proteomes" id="UP000271227"/>
    </source>
</evidence>
<dbReference type="InParanoid" id="A0A3M0CHV4"/>
<dbReference type="Pfam" id="PF11804">
    <property type="entry name" value="DUF3325"/>
    <property type="match status" value="1"/>
</dbReference>
<dbReference type="InterPro" id="IPR021762">
    <property type="entry name" value="DUF3325"/>
</dbReference>
<dbReference type="EMBL" id="REFR01000011">
    <property type="protein sequence ID" value="RMB08090.1"/>
    <property type="molecule type" value="Genomic_DNA"/>
</dbReference>
<dbReference type="AlphaFoldDB" id="A0A3M0CHV4"/>
<protein>
    <submittedName>
        <fullName evidence="2">Uncharacterized protein DUF3325</fullName>
    </submittedName>
</protein>
<evidence type="ECO:0000256" key="1">
    <source>
        <dbReference type="SAM" id="Phobius"/>
    </source>
</evidence>
<keyword evidence="3" id="KW-1185">Reference proteome</keyword>
<comment type="caution">
    <text evidence="2">The sequence shown here is derived from an EMBL/GenBank/DDBJ whole genome shotgun (WGS) entry which is preliminary data.</text>
</comment>
<sequence length="114" mass="12015">MTQMLLLLASLGLAAAGLACLALSQAKPWSIVAGRDSAAPRVRPLRRLGWLCLGASAVLTLLRDGVSFGLLLWPLVLFAAAGTIAMVLTYRPLWLASLARAFAAAPDHPARRAL</sequence>